<gene>
    <name evidence="1" type="ORF">mc_860</name>
</gene>
<sequence>MKKFNTYYKSSHNGKSKVHYNSSKRTNHYKINNRVRQHIYKQSNKRIKEENEKNLDKILHENNHQGSFLTPNGWIIADFITPIKEYSWHIISDEFYKYIDFYSRSRNKNNFLDCLLRAKINFRKYEIGNISHLMLACGCSFGDKNLALVKFLIKQGINVSAIDIFGKSALDYSLYKQGNIEIIKLLIGHITNKTLLNNALLSWSDTSYLPDIKIADILIKSGASINAIDKNGSSLLINIIRGQLNDEKDSPKSNFLKFFDEIEITKLREKNNFYETIIEITKFLLKNGFDTKLKYSILPGHNYITLFSISNGKKYSLLDYILHFQDKLNDSIGYFFEFDSNLKNLDMCYPQNNRMDKKQCYNKLVELFIVYGCEYKPYIGKLYKNHFKIIQTIEFGKKYFKTIKRELRNISAKIIYQPGGILSDIFKIQWQYHNSLDYDDIKKSNQKIFNYFGIGDEEKFIQIINSTN</sequence>
<dbReference type="SUPFAM" id="SSF48403">
    <property type="entry name" value="Ankyrin repeat"/>
    <property type="match status" value="1"/>
</dbReference>
<dbReference type="InterPro" id="IPR036770">
    <property type="entry name" value="Ankyrin_rpt-contain_sf"/>
</dbReference>
<dbReference type="Pfam" id="PF13637">
    <property type="entry name" value="Ank_4"/>
    <property type="match status" value="1"/>
</dbReference>
<dbReference type="SMART" id="SM00248">
    <property type="entry name" value="ANK"/>
    <property type="match status" value="2"/>
</dbReference>
<evidence type="ECO:0000313" key="1">
    <source>
        <dbReference type="EMBL" id="AVL95247.1"/>
    </source>
</evidence>
<organism evidence="1 2">
    <name type="scientific">Moumouvirus australiensis</name>
    <dbReference type="NCBI Taxonomy" id="2109587"/>
    <lineage>
        <taxon>Viruses</taxon>
        <taxon>Varidnaviria</taxon>
        <taxon>Bamfordvirae</taxon>
        <taxon>Nucleocytoviricota</taxon>
        <taxon>Megaviricetes</taxon>
        <taxon>Imitervirales</taxon>
        <taxon>Mimiviridae</taxon>
        <taxon>Megamimivirinae</taxon>
        <taxon>Moumouvirus</taxon>
        <taxon>Moumouvirus australiense</taxon>
    </lineage>
</organism>
<dbReference type="EMBL" id="MG807320">
    <property type="protein sequence ID" value="AVL95247.1"/>
    <property type="molecule type" value="Genomic_DNA"/>
</dbReference>
<proteinExistence type="predicted"/>
<dbReference type="Gene3D" id="1.25.40.20">
    <property type="entry name" value="Ankyrin repeat-containing domain"/>
    <property type="match status" value="2"/>
</dbReference>
<evidence type="ECO:0000313" key="2">
    <source>
        <dbReference type="Proteomes" id="UP000289600"/>
    </source>
</evidence>
<accession>A0A2P1EMY2</accession>
<protein>
    <submittedName>
        <fullName evidence="1">Ankyrin repeat protein</fullName>
    </submittedName>
</protein>
<dbReference type="InterPro" id="IPR002110">
    <property type="entry name" value="Ankyrin_rpt"/>
</dbReference>
<name>A0A2P1EMY2_9VIRU</name>
<keyword evidence="2" id="KW-1185">Reference proteome</keyword>
<reference evidence="2" key="1">
    <citation type="submission" date="2018-01" db="EMBL/GenBank/DDBJ databases">
        <title>Testimony of 'menage a trois' revealed by the proteome of Megavirus virophage.</title>
        <authorList>
            <person name="Jeudy S."/>
            <person name="Bertaux L."/>
            <person name="Alempic J.-M."/>
            <person name="Lartigue A."/>
            <person name="Legendre M."/>
            <person name="Philippe N."/>
            <person name="Beucher L."/>
            <person name="Biondi E."/>
            <person name="Juul S."/>
            <person name="Turner D."/>
            <person name="Coute Y."/>
            <person name="Claverie J.-M."/>
            <person name="Abergel C."/>
        </authorList>
    </citation>
    <scope>NUCLEOTIDE SEQUENCE [LARGE SCALE GENOMIC DNA]</scope>
</reference>
<dbReference type="Proteomes" id="UP000289600">
    <property type="component" value="Segment"/>
</dbReference>